<dbReference type="GO" id="GO:0004497">
    <property type="term" value="F:monooxygenase activity"/>
    <property type="evidence" value="ECO:0007669"/>
    <property type="project" value="UniProtKB-KW"/>
</dbReference>
<dbReference type="SUPFAM" id="SSF48264">
    <property type="entry name" value="Cytochrome P450"/>
    <property type="match status" value="1"/>
</dbReference>
<feature type="binding site" description="axial binding residue" evidence="12">
    <location>
        <position position="457"/>
    </location>
    <ligand>
        <name>heme</name>
        <dbReference type="ChEBI" id="CHEBI:30413"/>
    </ligand>
    <ligandPart>
        <name>Fe</name>
        <dbReference type="ChEBI" id="CHEBI:18248"/>
    </ligandPart>
</feature>
<dbReference type="InterPro" id="IPR002401">
    <property type="entry name" value="Cyt_P450_E_grp-I"/>
</dbReference>
<protein>
    <recommendedName>
        <fullName evidence="16">Cytochrome P450</fullName>
    </recommendedName>
</protein>
<keyword evidence="9 13" id="KW-0560">Oxidoreductase</keyword>
<keyword evidence="11 13" id="KW-0503">Monooxygenase</keyword>
<evidence type="ECO:0008006" key="16">
    <source>
        <dbReference type="Google" id="ProtNLM"/>
    </source>
</evidence>
<dbReference type="PROSITE" id="PS00086">
    <property type="entry name" value="CYTOCHROME_P450"/>
    <property type="match status" value="1"/>
</dbReference>
<dbReference type="GO" id="GO:0016705">
    <property type="term" value="F:oxidoreductase activity, acting on paired donors, with incorporation or reduction of molecular oxygen"/>
    <property type="evidence" value="ECO:0007669"/>
    <property type="project" value="InterPro"/>
</dbReference>
<evidence type="ECO:0000256" key="2">
    <source>
        <dbReference type="ARBA" id="ARBA00004174"/>
    </source>
</evidence>
<evidence type="ECO:0000256" key="8">
    <source>
        <dbReference type="ARBA" id="ARBA00022848"/>
    </source>
</evidence>
<dbReference type="PANTHER" id="PTHR24291:SF187">
    <property type="entry name" value="CYTOCHROME P450 4AE1-RELATED"/>
    <property type="match status" value="1"/>
</dbReference>
<evidence type="ECO:0000256" key="6">
    <source>
        <dbReference type="ARBA" id="ARBA00022723"/>
    </source>
</evidence>
<comment type="similarity">
    <text evidence="4 13">Belongs to the cytochrome P450 family.</text>
</comment>
<keyword evidence="7" id="KW-0256">Endoplasmic reticulum</keyword>
<dbReference type="EnsemblMetazoa" id="AMEC014887-RA">
    <property type="protein sequence ID" value="AMEC014887-PA"/>
    <property type="gene ID" value="AMEC014887"/>
</dbReference>
<dbReference type="InterPro" id="IPR050196">
    <property type="entry name" value="Cytochrome_P450_Monoox"/>
</dbReference>
<dbReference type="STRING" id="34690.A0A182U6N7"/>
<evidence type="ECO:0000256" key="13">
    <source>
        <dbReference type="RuleBase" id="RU000461"/>
    </source>
</evidence>
<evidence type="ECO:0000256" key="10">
    <source>
        <dbReference type="ARBA" id="ARBA00023004"/>
    </source>
</evidence>
<dbReference type="InterPro" id="IPR036396">
    <property type="entry name" value="Cyt_P450_sf"/>
</dbReference>
<evidence type="ECO:0000256" key="3">
    <source>
        <dbReference type="ARBA" id="ARBA00004406"/>
    </source>
</evidence>
<proteinExistence type="inferred from homology"/>
<keyword evidence="8" id="KW-0492">Microsome</keyword>
<name>A0A182U6N7_9DIPT</name>
<keyword evidence="5 12" id="KW-0349">Heme</keyword>
<evidence type="ECO:0000313" key="14">
    <source>
        <dbReference type="EnsemblMetazoa" id="AMEC014887-PA"/>
    </source>
</evidence>
<evidence type="ECO:0000256" key="11">
    <source>
        <dbReference type="ARBA" id="ARBA00023033"/>
    </source>
</evidence>
<evidence type="ECO:0000256" key="1">
    <source>
        <dbReference type="ARBA" id="ARBA00001971"/>
    </source>
</evidence>
<dbReference type="Proteomes" id="UP000075902">
    <property type="component" value="Unassembled WGS sequence"/>
</dbReference>
<accession>A0A182U6N7</accession>
<evidence type="ECO:0000256" key="12">
    <source>
        <dbReference type="PIRSR" id="PIRSR602401-1"/>
    </source>
</evidence>
<keyword evidence="10 12" id="KW-0408">Iron</keyword>
<dbReference type="PANTHER" id="PTHR24291">
    <property type="entry name" value="CYTOCHROME P450 FAMILY 4"/>
    <property type="match status" value="1"/>
</dbReference>
<dbReference type="AlphaFoldDB" id="A0A182U6N7"/>
<dbReference type="GO" id="GO:0005789">
    <property type="term" value="C:endoplasmic reticulum membrane"/>
    <property type="evidence" value="ECO:0007669"/>
    <property type="project" value="UniProtKB-SubCell"/>
</dbReference>
<organism evidence="14 15">
    <name type="scientific">Anopheles melas</name>
    <dbReference type="NCBI Taxonomy" id="34690"/>
    <lineage>
        <taxon>Eukaryota</taxon>
        <taxon>Metazoa</taxon>
        <taxon>Ecdysozoa</taxon>
        <taxon>Arthropoda</taxon>
        <taxon>Hexapoda</taxon>
        <taxon>Insecta</taxon>
        <taxon>Pterygota</taxon>
        <taxon>Neoptera</taxon>
        <taxon>Endopterygota</taxon>
        <taxon>Diptera</taxon>
        <taxon>Nematocera</taxon>
        <taxon>Culicoidea</taxon>
        <taxon>Culicidae</taxon>
        <taxon>Anophelinae</taxon>
        <taxon>Anopheles</taxon>
    </lineage>
</organism>
<reference evidence="14" key="2">
    <citation type="submission" date="2020-05" db="UniProtKB">
        <authorList>
            <consortium name="EnsemblMetazoa"/>
        </authorList>
    </citation>
    <scope>IDENTIFICATION</scope>
    <source>
        <strain evidence="14">CM1001059</strain>
    </source>
</reference>
<evidence type="ECO:0000256" key="9">
    <source>
        <dbReference type="ARBA" id="ARBA00023002"/>
    </source>
</evidence>
<dbReference type="InterPro" id="IPR017972">
    <property type="entry name" value="Cyt_P450_CS"/>
</dbReference>
<evidence type="ECO:0000313" key="15">
    <source>
        <dbReference type="Proteomes" id="UP000075902"/>
    </source>
</evidence>
<dbReference type="GO" id="GO:0005506">
    <property type="term" value="F:iron ion binding"/>
    <property type="evidence" value="ECO:0007669"/>
    <property type="project" value="InterPro"/>
</dbReference>
<keyword evidence="6 12" id="KW-0479">Metal-binding</keyword>
<dbReference type="InterPro" id="IPR001128">
    <property type="entry name" value="Cyt_P450"/>
</dbReference>
<reference evidence="15" key="1">
    <citation type="submission" date="2014-01" db="EMBL/GenBank/DDBJ databases">
        <title>The Genome Sequence of Anopheles melas CM1001059_A (V2).</title>
        <authorList>
            <consortium name="The Broad Institute Genomics Platform"/>
            <person name="Neafsey D.E."/>
            <person name="Besansky N."/>
            <person name="Howell P."/>
            <person name="Walton C."/>
            <person name="Young S.K."/>
            <person name="Zeng Q."/>
            <person name="Gargeya S."/>
            <person name="Fitzgerald M."/>
            <person name="Haas B."/>
            <person name="Abouelleil A."/>
            <person name="Allen A.W."/>
            <person name="Alvarado L."/>
            <person name="Arachchi H.M."/>
            <person name="Berlin A.M."/>
            <person name="Chapman S.B."/>
            <person name="Gainer-Dewar J."/>
            <person name="Goldberg J."/>
            <person name="Griggs A."/>
            <person name="Gujja S."/>
            <person name="Hansen M."/>
            <person name="Howarth C."/>
            <person name="Imamovic A."/>
            <person name="Ireland A."/>
            <person name="Larimer J."/>
            <person name="McCowan C."/>
            <person name="Murphy C."/>
            <person name="Pearson M."/>
            <person name="Poon T.W."/>
            <person name="Priest M."/>
            <person name="Roberts A."/>
            <person name="Saif S."/>
            <person name="Shea T."/>
            <person name="Sisk P."/>
            <person name="Sykes S."/>
            <person name="Wortman J."/>
            <person name="Nusbaum C."/>
            <person name="Birren B."/>
        </authorList>
    </citation>
    <scope>NUCLEOTIDE SEQUENCE [LARGE SCALE GENOMIC DNA]</scope>
    <source>
        <strain evidence="15">CM1001059</strain>
    </source>
</reference>
<evidence type="ECO:0000256" key="7">
    <source>
        <dbReference type="ARBA" id="ARBA00022824"/>
    </source>
</evidence>
<dbReference type="GO" id="GO:0020037">
    <property type="term" value="F:heme binding"/>
    <property type="evidence" value="ECO:0007669"/>
    <property type="project" value="InterPro"/>
</dbReference>
<evidence type="ECO:0000256" key="5">
    <source>
        <dbReference type="ARBA" id="ARBA00022617"/>
    </source>
</evidence>
<comment type="subcellular location">
    <subcellularLocation>
        <location evidence="3">Endoplasmic reticulum membrane</location>
        <topology evidence="3">Peripheral membrane protein</topology>
    </subcellularLocation>
    <subcellularLocation>
        <location evidence="2">Microsome membrane</location>
        <topology evidence="2">Peripheral membrane protein</topology>
    </subcellularLocation>
</comment>
<dbReference type="PRINTS" id="PR00463">
    <property type="entry name" value="EP450I"/>
</dbReference>
<dbReference type="Gene3D" id="1.10.630.10">
    <property type="entry name" value="Cytochrome P450"/>
    <property type="match status" value="1"/>
</dbReference>
<dbReference type="FunFam" id="1.10.630.10:FF:000182">
    <property type="entry name" value="Cytochrome P450 3A4"/>
    <property type="match status" value="1"/>
</dbReference>
<dbReference type="VEuPathDB" id="VectorBase:AMEC014887"/>
<dbReference type="Pfam" id="PF00067">
    <property type="entry name" value="p450"/>
    <property type="match status" value="1"/>
</dbReference>
<dbReference type="CDD" id="cd20628">
    <property type="entry name" value="CYP4"/>
    <property type="match status" value="1"/>
</dbReference>
<dbReference type="PRINTS" id="PR00385">
    <property type="entry name" value="P450"/>
</dbReference>
<comment type="cofactor">
    <cofactor evidence="1 12">
        <name>heme</name>
        <dbReference type="ChEBI" id="CHEBI:30413"/>
    </cofactor>
</comment>
<sequence length="511" mass="58303">MLEIKTMLVKLVANYRLLPCDERNKLRIKTDMTLKPVDALYITLKVVRNRNRAVALLKQLPNFRALPSVPLLGSAHLFLDTTPDGTLRTIVNCHQRYGRNLLLQELGNEFKLLTCDPRVIEQVLQAKTIVKSNFYRFLLPWIGLSSVVVSGPQWHNRRKVINPGFNYRMLQGFLPTMDAQAAVLVEKLAPHAGGPGIDVYEPLRCMAMDIICETAMGVRLACQSNPAVPFFKDCEELLDLIYKRIYNPLLTSDLVYACTKAGRRANATIRALHQFTRSVIPRPEESQEQQQRSTFLDLLLQTRLAGNELLSDDDIRGEVNTFMFAGHETVTSCLSFTLYYLSRYPDVQQRLYEEIETMARAAELTYGTLMELKYTELVIRETLRLNPSVPMIGRMAAGDMEIDGVTIPTGTEVMLNIYVMQNDPQYYPDAAQFRPERFLQEPPPYSYLPFSTGVRSCIGQRFAMLEMKTVLVRLLSRFRFVPCGEENALQVKANLTLKPYNGVYVKLVDRH</sequence>
<evidence type="ECO:0000256" key="4">
    <source>
        <dbReference type="ARBA" id="ARBA00010617"/>
    </source>
</evidence>
<keyword evidence="15" id="KW-1185">Reference proteome</keyword>